<dbReference type="Pfam" id="PF13460">
    <property type="entry name" value="NAD_binding_10"/>
    <property type="match status" value="1"/>
</dbReference>
<gene>
    <name evidence="2" type="ORF">WDC_1013</name>
</gene>
<dbReference type="RefSeq" id="WP_052497798.1">
    <property type="nucleotide sequence ID" value="NZ_AWTT01000021.1"/>
</dbReference>
<organism evidence="2 3">
    <name type="scientific">Paucilactobacillus wasatchensis</name>
    <dbReference type="NCBI Taxonomy" id="1335616"/>
    <lineage>
        <taxon>Bacteria</taxon>
        <taxon>Bacillati</taxon>
        <taxon>Bacillota</taxon>
        <taxon>Bacilli</taxon>
        <taxon>Lactobacillales</taxon>
        <taxon>Lactobacillaceae</taxon>
        <taxon>Paucilactobacillus</taxon>
    </lineage>
</organism>
<keyword evidence="3" id="KW-1185">Reference proteome</keyword>
<accession>A0A0D0YVS6</accession>
<protein>
    <recommendedName>
        <fullName evidence="1">NAD(P)-binding domain-containing protein</fullName>
    </recommendedName>
</protein>
<feature type="domain" description="NAD(P)-binding" evidence="1">
    <location>
        <begin position="39"/>
        <end position="159"/>
    </location>
</feature>
<dbReference type="InterPro" id="IPR016040">
    <property type="entry name" value="NAD(P)-bd_dom"/>
</dbReference>
<dbReference type="PATRIC" id="fig|1335616.4.peg.1018"/>
<evidence type="ECO:0000259" key="1">
    <source>
        <dbReference type="Pfam" id="PF13460"/>
    </source>
</evidence>
<dbReference type="AlphaFoldDB" id="A0A0D0YVS6"/>
<sequence>MQILVVAPQETQLKQFLRHQFQQTNHEVEFKSQFSQSTAAVLVWLPNEDAVDEDVFALVDAIDRRQLAPHKIVMLAVAGINDEVDTAKLKQQLGSNFADKINAFQYATKMLDELEVPYTLIRATKIVADKTPSVITNEGEPVRGDQIGVAGVADLVMIAATTDRYLNQSVGISDN</sequence>
<dbReference type="STRING" id="1335616.WDC_1013"/>
<evidence type="ECO:0000313" key="2">
    <source>
        <dbReference type="EMBL" id="KIS03379.1"/>
    </source>
</evidence>
<dbReference type="Proteomes" id="UP000032279">
    <property type="component" value="Unassembled WGS sequence"/>
</dbReference>
<dbReference type="EMBL" id="AWTT01000021">
    <property type="protein sequence ID" value="KIS03379.1"/>
    <property type="molecule type" value="Genomic_DNA"/>
</dbReference>
<comment type="caution">
    <text evidence="2">The sequence shown here is derived from an EMBL/GenBank/DDBJ whole genome shotgun (WGS) entry which is preliminary data.</text>
</comment>
<proteinExistence type="predicted"/>
<dbReference type="Gene3D" id="3.40.50.720">
    <property type="entry name" value="NAD(P)-binding Rossmann-like Domain"/>
    <property type="match status" value="1"/>
</dbReference>
<reference evidence="2 3" key="1">
    <citation type="submission" date="2013-08" db="EMBL/GenBank/DDBJ databases">
        <title>Lactobacillus wasatchii sp. WDC04, a late gas producing bacteria isolated from aged chedder cheese.</title>
        <authorList>
            <person name="Oberg C.J."/>
            <person name="Culumber M."/>
            <person name="McMahon D.J."/>
            <person name="Broadbent J.R."/>
            <person name="Oberg T.S."/>
            <person name="Ortaki F."/>
        </authorList>
    </citation>
    <scope>NUCLEOTIDE SEQUENCE [LARGE SCALE GENOMIC DNA]</scope>
    <source>
        <strain evidence="2 3">WDC04</strain>
    </source>
</reference>
<evidence type="ECO:0000313" key="3">
    <source>
        <dbReference type="Proteomes" id="UP000032279"/>
    </source>
</evidence>
<name>A0A0D0YVS6_9LACO</name>